<comment type="caution">
    <text evidence="1">The sequence shown here is derived from an EMBL/GenBank/DDBJ whole genome shotgun (WGS) entry which is preliminary data.</text>
</comment>
<dbReference type="Proteomes" id="UP000011599">
    <property type="component" value="Unassembled WGS sequence"/>
</dbReference>
<dbReference type="eggNOG" id="arCOG08168">
    <property type="taxonomic scope" value="Archaea"/>
</dbReference>
<protein>
    <submittedName>
        <fullName evidence="1">Uncharacterized protein</fullName>
    </submittedName>
</protein>
<dbReference type="PATRIC" id="fig|1114856.3.peg.287"/>
<reference evidence="1 2" key="1">
    <citation type="journal article" date="2014" name="PLoS Genet.">
        <title>Phylogenetically driven sequencing of extremely halophilic archaea reveals strategies for static and dynamic osmo-response.</title>
        <authorList>
            <person name="Becker E.A."/>
            <person name="Seitzer P.M."/>
            <person name="Tritt A."/>
            <person name="Larsen D."/>
            <person name="Krusor M."/>
            <person name="Yao A.I."/>
            <person name="Wu D."/>
            <person name="Madern D."/>
            <person name="Eisen J.A."/>
            <person name="Darling A.E."/>
            <person name="Facciotti M.T."/>
        </authorList>
    </citation>
    <scope>NUCLEOTIDE SEQUENCE [LARGE SCALE GENOMIC DNA]</scope>
    <source>
        <strain evidence="1 2">GA33</strain>
    </source>
</reference>
<accession>L9W9Y3</accession>
<dbReference type="EMBL" id="AOHW01000004">
    <property type="protein sequence ID" value="ELY46182.1"/>
    <property type="molecule type" value="Genomic_DNA"/>
</dbReference>
<evidence type="ECO:0000313" key="2">
    <source>
        <dbReference type="Proteomes" id="UP000011599"/>
    </source>
</evidence>
<name>L9W9Y3_9EURY</name>
<dbReference type="Pfam" id="PF26259">
    <property type="entry name" value="DUF8063"/>
    <property type="match status" value="1"/>
</dbReference>
<dbReference type="STRING" id="1114856.GCA_000383975_03947"/>
<organism evidence="1 2">
    <name type="scientific">Natronorubrum tibetense GA33</name>
    <dbReference type="NCBI Taxonomy" id="1114856"/>
    <lineage>
        <taxon>Archaea</taxon>
        <taxon>Methanobacteriati</taxon>
        <taxon>Methanobacteriota</taxon>
        <taxon>Stenosarchaea group</taxon>
        <taxon>Halobacteria</taxon>
        <taxon>Halobacteriales</taxon>
        <taxon>Natrialbaceae</taxon>
        <taxon>Natronorubrum</taxon>
    </lineage>
</organism>
<evidence type="ECO:0000313" key="1">
    <source>
        <dbReference type="EMBL" id="ELY46182.1"/>
    </source>
</evidence>
<dbReference type="AlphaFoldDB" id="L9W9Y3"/>
<sequence>MKRFYVFLTVAAVLAAMGMGVGLAAADEPDDDTHSILDRTDAENASELQVETVQNWATDEQLEALNDSERERVETWLEDAPELESAELDEYEVAFGDGGTWITDYELNDGEARITFIVENQRTVDVEDAMDGIGEDGIVEPYSREYELSEGETTISMDVREFRGASTVGVTVDGTTARLSTEMQDPETEEENPFHTFGGESGLFFGTGMATTAAALGAFIVIRQEESGVIEA</sequence>
<keyword evidence="2" id="KW-1185">Reference proteome</keyword>
<gene>
    <name evidence="1" type="ORF">C496_01406</name>
</gene>
<proteinExistence type="predicted"/>
<dbReference type="InterPro" id="IPR058376">
    <property type="entry name" value="DUF8063"/>
</dbReference>
<dbReference type="OrthoDB" id="269681at2157"/>